<reference evidence="2 3" key="1">
    <citation type="submission" date="2019-06" db="EMBL/GenBank/DDBJ databases">
        <title>Thermococcus indicus sp. nov., a Fe(III)-reducing hyperthermophilic archaeon isolated from the Onnuri vent field of the Central Indian Ocean ridge.</title>
        <authorList>
            <person name="Lim J.K."/>
            <person name="Kim Y.J."/>
            <person name="Kwon K.K."/>
        </authorList>
    </citation>
    <scope>NUCLEOTIDE SEQUENCE [LARGE SCALE GENOMIC DNA]</scope>
    <source>
        <strain evidence="2 3">IOH1</strain>
    </source>
</reference>
<keyword evidence="3" id="KW-1185">Reference proteome</keyword>
<dbReference type="EMBL" id="CP040846">
    <property type="protein sequence ID" value="QDA31985.1"/>
    <property type="molecule type" value="Genomic_DNA"/>
</dbReference>
<evidence type="ECO:0000313" key="3">
    <source>
        <dbReference type="Proteomes" id="UP000306007"/>
    </source>
</evidence>
<organism evidence="2 3">
    <name type="scientific">Thermococcus indicus</name>
    <dbReference type="NCBI Taxonomy" id="2586643"/>
    <lineage>
        <taxon>Archaea</taxon>
        <taxon>Methanobacteriati</taxon>
        <taxon>Methanobacteriota</taxon>
        <taxon>Thermococci</taxon>
        <taxon>Thermococcales</taxon>
        <taxon>Thermococcaceae</taxon>
        <taxon>Thermococcus</taxon>
    </lineage>
</organism>
<accession>A0A4Y5SMI3</accession>
<keyword evidence="1" id="KW-0812">Transmembrane</keyword>
<proteinExistence type="predicted"/>
<gene>
    <name evidence="2" type="ORF">FH039_10715</name>
</gene>
<dbReference type="GeneID" id="40475661"/>
<dbReference type="Proteomes" id="UP000306007">
    <property type="component" value="Chromosome"/>
</dbReference>
<keyword evidence="1" id="KW-1133">Transmembrane helix</keyword>
<name>A0A4Y5SMI3_9EURY</name>
<protein>
    <submittedName>
        <fullName evidence="2">Uncharacterized protein</fullName>
    </submittedName>
</protein>
<sequence length="292" mass="31996">MDRNVKVAALILSIVVVLTLGYYISGNQLPSQDSSDGVDYSTVTCTLETEPQFTHANAWTGWSVRELVDNRMVEFTDFLEFVPKVSLSEGKSSGFLHAEDWPAEMGIAPKCTLAGSAVFFENNDTARGMYYPVVAGNRGAIKRQDLELPAGDVYFAHYVIPVKNATWEVTENLANSNGTDFLMSGGISERRRTGLTGTCTCPVEAVIAQLDDAIKAKGFGEVALERKPAENEYFRPLSAKLYRRGDDCLYVEFSEVKGMELVRVLMIMGDEEVVKAYAEAFTAGGENCSGES</sequence>
<dbReference type="OrthoDB" id="97476at2157"/>
<dbReference type="RefSeq" id="WP_139681310.1">
    <property type="nucleotide sequence ID" value="NZ_CP040846.1"/>
</dbReference>
<keyword evidence="1" id="KW-0472">Membrane</keyword>
<feature type="transmembrane region" description="Helical" evidence="1">
    <location>
        <begin position="7"/>
        <end position="25"/>
    </location>
</feature>
<dbReference type="AlphaFoldDB" id="A0A4Y5SMI3"/>
<dbReference type="KEGG" id="tic:FH039_10715"/>
<evidence type="ECO:0000256" key="1">
    <source>
        <dbReference type="SAM" id="Phobius"/>
    </source>
</evidence>
<evidence type="ECO:0000313" key="2">
    <source>
        <dbReference type="EMBL" id="QDA31985.1"/>
    </source>
</evidence>